<feature type="region of interest" description="Disordered" evidence="5">
    <location>
        <begin position="263"/>
        <end position="295"/>
    </location>
</feature>
<keyword evidence="2 4" id="KW-0689">Ribosomal protein</keyword>
<evidence type="ECO:0008006" key="8">
    <source>
        <dbReference type="Google" id="ProtNLM"/>
    </source>
</evidence>
<evidence type="ECO:0000256" key="5">
    <source>
        <dbReference type="SAM" id="MobiDB-lite"/>
    </source>
</evidence>
<dbReference type="GO" id="GO:0070181">
    <property type="term" value="F:small ribosomal subunit rRNA binding"/>
    <property type="evidence" value="ECO:0007669"/>
    <property type="project" value="TreeGrafter"/>
</dbReference>
<dbReference type="InterPro" id="IPR001648">
    <property type="entry name" value="Ribosomal_bS18"/>
</dbReference>
<dbReference type="PANTHER" id="PTHR13479:SF40">
    <property type="entry name" value="SMALL RIBOSOMAL SUBUNIT PROTEIN BS18M"/>
    <property type="match status" value="1"/>
</dbReference>
<dbReference type="InterPro" id="IPR036870">
    <property type="entry name" value="Ribosomal_bS18_sf"/>
</dbReference>
<dbReference type="NCBIfam" id="TIGR00165">
    <property type="entry name" value="S18"/>
    <property type="match status" value="1"/>
</dbReference>
<sequence length="393" mass="44330">MDSQTYLLKLVPIRTPTFTHLHHGINIMSSLAGQSHQSTITFKKKFNADSAATLFQTSIMSTRPLTEFENQITNWRKGGLMHDKIRTKSFIRSFAEMPVFRHKPPDPFAHRRKDLARISYKNPNLLAKFLTPGGQILPTRLTGVRRRTQKKLASEIKKARFLGILSFTGNSVYQKIRNTADLSGLYEHVDEKTGEARVSHDIPSEEIVESGDHLEEDFQKEIVGDLAEKNGLAAEMMGVPSQVETKFVFDTFKDAAYLSEDEVDMSLDDKDDNNVVGSDDEGGSDGSEDDEDPVGDYLANMARGIAPKGTLEWDPPKSISNPRLSRKDYEEGVKGHSDEKREKKKEQLRMWLKENQVLSHAVALKTKQPRTIRQVRAGHQGLRNPLGSFDHTL</sequence>
<dbReference type="Gene3D" id="4.10.640.10">
    <property type="entry name" value="Ribosomal protein S18"/>
    <property type="match status" value="1"/>
</dbReference>
<evidence type="ECO:0000256" key="2">
    <source>
        <dbReference type="ARBA" id="ARBA00022980"/>
    </source>
</evidence>
<dbReference type="PRINTS" id="PR00974">
    <property type="entry name" value="RIBOSOMALS18"/>
</dbReference>
<dbReference type="EMBL" id="JAOPGA020001112">
    <property type="protein sequence ID" value="KAL0485165.1"/>
    <property type="molecule type" value="Genomic_DNA"/>
</dbReference>
<feature type="compositionally biased region" description="Basic and acidic residues" evidence="5">
    <location>
        <begin position="325"/>
        <end position="346"/>
    </location>
</feature>
<dbReference type="GO" id="GO:0032543">
    <property type="term" value="P:mitochondrial translation"/>
    <property type="evidence" value="ECO:0007669"/>
    <property type="project" value="TreeGrafter"/>
</dbReference>
<dbReference type="SUPFAM" id="SSF46911">
    <property type="entry name" value="Ribosomal protein S18"/>
    <property type="match status" value="1"/>
</dbReference>
<feature type="region of interest" description="Disordered" evidence="5">
    <location>
        <begin position="308"/>
        <end position="346"/>
    </location>
</feature>
<evidence type="ECO:0000256" key="4">
    <source>
        <dbReference type="RuleBase" id="RU003910"/>
    </source>
</evidence>
<evidence type="ECO:0000256" key="3">
    <source>
        <dbReference type="ARBA" id="ARBA00023274"/>
    </source>
</evidence>
<keyword evidence="3 4" id="KW-0687">Ribonucleoprotein</keyword>
<comment type="similarity">
    <text evidence="1 4">Belongs to the bacterial ribosomal protein bS18 family.</text>
</comment>
<dbReference type="GO" id="GO:0005763">
    <property type="term" value="C:mitochondrial small ribosomal subunit"/>
    <property type="evidence" value="ECO:0007669"/>
    <property type="project" value="TreeGrafter"/>
</dbReference>
<protein>
    <recommendedName>
        <fullName evidence="8">Ribosomal protein S18</fullName>
    </recommendedName>
</protein>
<reference evidence="6 7" key="1">
    <citation type="submission" date="2024-03" db="EMBL/GenBank/DDBJ databases">
        <title>The Acrasis kona genome and developmental transcriptomes reveal deep origins of eukaryotic multicellular pathways.</title>
        <authorList>
            <person name="Sheikh S."/>
            <person name="Fu C.-J."/>
            <person name="Brown M.W."/>
            <person name="Baldauf S.L."/>
        </authorList>
    </citation>
    <scope>NUCLEOTIDE SEQUENCE [LARGE SCALE GENOMIC DNA]</scope>
    <source>
        <strain evidence="6 7">ATCC MYA-3509</strain>
    </source>
</reference>
<comment type="caution">
    <text evidence="6">The sequence shown here is derived from an EMBL/GenBank/DDBJ whole genome shotgun (WGS) entry which is preliminary data.</text>
</comment>
<dbReference type="AlphaFoldDB" id="A0AAW2Z6S3"/>
<organism evidence="6 7">
    <name type="scientific">Acrasis kona</name>
    <dbReference type="NCBI Taxonomy" id="1008807"/>
    <lineage>
        <taxon>Eukaryota</taxon>
        <taxon>Discoba</taxon>
        <taxon>Heterolobosea</taxon>
        <taxon>Tetramitia</taxon>
        <taxon>Eutetramitia</taxon>
        <taxon>Acrasidae</taxon>
        <taxon>Acrasis</taxon>
    </lineage>
</organism>
<gene>
    <name evidence="6" type="ORF">AKO1_004284</name>
</gene>
<keyword evidence="7" id="KW-1185">Reference proteome</keyword>
<evidence type="ECO:0000313" key="7">
    <source>
        <dbReference type="Proteomes" id="UP001431209"/>
    </source>
</evidence>
<dbReference type="Proteomes" id="UP001431209">
    <property type="component" value="Unassembled WGS sequence"/>
</dbReference>
<dbReference type="GO" id="GO:0003735">
    <property type="term" value="F:structural constituent of ribosome"/>
    <property type="evidence" value="ECO:0007669"/>
    <property type="project" value="InterPro"/>
</dbReference>
<proteinExistence type="inferred from homology"/>
<evidence type="ECO:0000313" key="6">
    <source>
        <dbReference type="EMBL" id="KAL0485165.1"/>
    </source>
</evidence>
<feature type="compositionally biased region" description="Acidic residues" evidence="5">
    <location>
        <begin position="278"/>
        <end position="294"/>
    </location>
</feature>
<dbReference type="HAMAP" id="MF_00270">
    <property type="entry name" value="Ribosomal_bS18"/>
    <property type="match status" value="1"/>
</dbReference>
<accession>A0AAW2Z6S3</accession>
<dbReference type="Pfam" id="PF01084">
    <property type="entry name" value="Ribosomal_S18"/>
    <property type="match status" value="1"/>
</dbReference>
<dbReference type="PANTHER" id="PTHR13479">
    <property type="entry name" value="30S RIBOSOMAL PROTEIN S18"/>
    <property type="match status" value="1"/>
</dbReference>
<name>A0AAW2Z6S3_9EUKA</name>
<evidence type="ECO:0000256" key="1">
    <source>
        <dbReference type="ARBA" id="ARBA00005589"/>
    </source>
</evidence>